<keyword evidence="2" id="KW-0378">Hydrolase</keyword>
<dbReference type="PANTHER" id="PTHR46623">
    <property type="entry name" value="CARBOXYMETHYLENEBUTENOLIDASE-RELATED"/>
    <property type="match status" value="1"/>
</dbReference>
<evidence type="ECO:0000313" key="3">
    <source>
        <dbReference type="Proteomes" id="UP000019753"/>
    </source>
</evidence>
<dbReference type="EMBL" id="AXCW01000153">
    <property type="protein sequence ID" value="EYR62885.1"/>
    <property type="molecule type" value="Genomic_DNA"/>
</dbReference>
<name>A0A021VS80_9CELL</name>
<dbReference type="SUPFAM" id="SSF53474">
    <property type="entry name" value="alpha/beta-Hydrolases"/>
    <property type="match status" value="1"/>
</dbReference>
<gene>
    <name evidence="2" type="ORF">N866_04515</name>
</gene>
<reference evidence="2 3" key="1">
    <citation type="submission" date="2014-01" db="EMBL/GenBank/DDBJ databases">
        <title>Actinotalea ferrariae CF5-4.</title>
        <authorList>
            <person name="Chen F."/>
            <person name="Li Y."/>
            <person name="Wang G."/>
        </authorList>
    </citation>
    <scope>NUCLEOTIDE SEQUENCE [LARGE SCALE GENOMIC DNA]</scope>
    <source>
        <strain evidence="2 3">CF5-4</strain>
    </source>
</reference>
<dbReference type="AlphaFoldDB" id="A0A021VS80"/>
<dbReference type="RefSeq" id="WP_034226964.1">
    <property type="nucleotide sequence ID" value="NZ_AXCW01000153.1"/>
</dbReference>
<feature type="domain" description="Dienelactone hydrolase" evidence="1">
    <location>
        <begin position="4"/>
        <end position="190"/>
    </location>
</feature>
<evidence type="ECO:0000313" key="2">
    <source>
        <dbReference type="EMBL" id="EYR62885.1"/>
    </source>
</evidence>
<dbReference type="Pfam" id="PF01738">
    <property type="entry name" value="DLH"/>
    <property type="match status" value="1"/>
</dbReference>
<dbReference type="GO" id="GO:0016787">
    <property type="term" value="F:hydrolase activity"/>
    <property type="evidence" value="ECO:0007669"/>
    <property type="project" value="UniProtKB-KW"/>
</dbReference>
<comment type="caution">
    <text evidence="2">The sequence shown here is derived from an EMBL/GenBank/DDBJ whole genome shotgun (WGS) entry which is preliminary data.</text>
</comment>
<sequence length="192" mass="20047">MAEVLLLHHACGLTDGVRAFADRLRDAGHTVHAPDLFEGRRFDTVEAGVAHAQEIGFDTVTARGRAAADGLSDGFVPIGFSLGVVPAQMLAQTHPGVGAAVLVHSCLPVGEFGEAWPDGVPVQVHGMDRDPWFVDEGDIQAAEALVASTAGAELFLYPGDAHLFADSSLPSYDESAAALVLQRVLALLGRVG</sequence>
<proteinExistence type="predicted"/>
<dbReference type="OrthoDB" id="2834584at2"/>
<protein>
    <submittedName>
        <fullName evidence="2">Dienelactone hydrolase</fullName>
    </submittedName>
</protein>
<dbReference type="InterPro" id="IPR002925">
    <property type="entry name" value="Dienelactn_hydro"/>
</dbReference>
<dbReference type="InterPro" id="IPR051049">
    <property type="entry name" value="Dienelactone_hydrolase-like"/>
</dbReference>
<organism evidence="2 3">
    <name type="scientific">Actinotalea ferrariae CF5-4</name>
    <dbReference type="NCBI Taxonomy" id="948458"/>
    <lineage>
        <taxon>Bacteria</taxon>
        <taxon>Bacillati</taxon>
        <taxon>Actinomycetota</taxon>
        <taxon>Actinomycetes</taxon>
        <taxon>Micrococcales</taxon>
        <taxon>Cellulomonadaceae</taxon>
        <taxon>Actinotalea</taxon>
    </lineage>
</organism>
<evidence type="ECO:0000259" key="1">
    <source>
        <dbReference type="Pfam" id="PF01738"/>
    </source>
</evidence>
<dbReference type="Proteomes" id="UP000019753">
    <property type="component" value="Unassembled WGS sequence"/>
</dbReference>
<keyword evidence="3" id="KW-1185">Reference proteome</keyword>
<dbReference type="InterPro" id="IPR029058">
    <property type="entry name" value="AB_hydrolase_fold"/>
</dbReference>
<dbReference type="PANTHER" id="PTHR46623:SF6">
    <property type="entry name" value="ALPHA_BETA-HYDROLASES SUPERFAMILY PROTEIN"/>
    <property type="match status" value="1"/>
</dbReference>
<accession>A0A021VS80</accession>
<dbReference type="Gene3D" id="3.40.50.1820">
    <property type="entry name" value="alpha/beta hydrolase"/>
    <property type="match status" value="1"/>
</dbReference>